<organism evidence="5 6">
    <name type="scientific">Inconstantimicrobium porci</name>
    <dbReference type="NCBI Taxonomy" id="2652291"/>
    <lineage>
        <taxon>Bacteria</taxon>
        <taxon>Bacillati</taxon>
        <taxon>Bacillota</taxon>
        <taxon>Clostridia</taxon>
        <taxon>Eubacteriales</taxon>
        <taxon>Clostridiaceae</taxon>
        <taxon>Inconstantimicrobium</taxon>
    </lineage>
</organism>
<dbReference type="CDD" id="cd17289">
    <property type="entry name" value="RMtype1_S_BamJRS5ORF1993P-TRD1-CR1_like"/>
    <property type="match status" value="1"/>
</dbReference>
<accession>A0A7X2N0T5</accession>
<dbReference type="InterPro" id="IPR052021">
    <property type="entry name" value="Type-I_RS_S_subunit"/>
</dbReference>
<keyword evidence="6" id="KW-1185">Reference proteome</keyword>
<dbReference type="Gene3D" id="1.10.287.1120">
    <property type="entry name" value="Bipartite methylase S protein"/>
    <property type="match status" value="1"/>
</dbReference>
<dbReference type="CDD" id="cd17273">
    <property type="entry name" value="RMtype1_S_EcoJA69PI-TRD1-CR1_like"/>
    <property type="match status" value="1"/>
</dbReference>
<keyword evidence="3" id="KW-0238">DNA-binding</keyword>
<evidence type="ECO:0000313" key="6">
    <source>
        <dbReference type="Proteomes" id="UP000460287"/>
    </source>
</evidence>
<evidence type="ECO:0000259" key="4">
    <source>
        <dbReference type="Pfam" id="PF01420"/>
    </source>
</evidence>
<dbReference type="Proteomes" id="UP000460287">
    <property type="component" value="Unassembled WGS sequence"/>
</dbReference>
<dbReference type="GO" id="GO:0003677">
    <property type="term" value="F:DNA binding"/>
    <property type="evidence" value="ECO:0007669"/>
    <property type="project" value="UniProtKB-KW"/>
</dbReference>
<dbReference type="InterPro" id="IPR000055">
    <property type="entry name" value="Restrct_endonuc_typeI_TRD"/>
</dbReference>
<dbReference type="GO" id="GO:0004519">
    <property type="term" value="F:endonuclease activity"/>
    <property type="evidence" value="ECO:0007669"/>
    <property type="project" value="UniProtKB-KW"/>
</dbReference>
<feature type="domain" description="Type I restriction modification DNA specificity" evidence="4">
    <location>
        <begin position="225"/>
        <end position="395"/>
    </location>
</feature>
<dbReference type="InterPro" id="IPR044946">
    <property type="entry name" value="Restrct_endonuc_typeI_TRD_sf"/>
</dbReference>
<dbReference type="SUPFAM" id="SSF116734">
    <property type="entry name" value="DNA methylase specificity domain"/>
    <property type="match status" value="2"/>
</dbReference>
<dbReference type="Gene3D" id="3.90.220.20">
    <property type="entry name" value="DNA methylase specificity domains"/>
    <property type="match status" value="2"/>
</dbReference>
<name>A0A7X2N0T5_9CLOT</name>
<sequence>MSCNKFDEYRLGDLVGISSSKRIYAKEYLDYGIPFYRSKEIIEKHKGNEISTELYISEERYNELRERFGVPNEGDILLTSVGTLGVPYLVRDEEFYFKDGNLTWFKCFNNKCNNEFIYYWLQSPFAKEQIYNKSIGSTQKALTIDTLRKFKISLPNLDEQKKIVSILSSLDKKIELNNEMNKTLEEMAQALFKRWFVDFEFPNDEGKPYKSSGGEMVESELGMIPKGWSVKKIKEIGEVVAGGTPSTKNAEYYDGNIPWITPKDLSGYDRKFISKGARSITELGLQKSSAKLMKKGTVLFSSRAPIGYIAIADNDVTTNQGFKSIVCDEDIINNNYVYHYLHYNKDGIESVAGGSTFKEVSGTTMKMLDILVPQIELLTKFKEVLEAYDSRLKSNYKENDSLIELRDSLLPKLMSGEIRVEDIEANL</sequence>
<evidence type="ECO:0000313" key="5">
    <source>
        <dbReference type="EMBL" id="MSR92651.1"/>
    </source>
</evidence>
<keyword evidence="5" id="KW-0255">Endonuclease</keyword>
<evidence type="ECO:0000256" key="3">
    <source>
        <dbReference type="ARBA" id="ARBA00023125"/>
    </source>
</evidence>
<evidence type="ECO:0000256" key="1">
    <source>
        <dbReference type="ARBA" id="ARBA00010923"/>
    </source>
</evidence>
<dbReference type="GO" id="GO:0009307">
    <property type="term" value="P:DNA restriction-modification system"/>
    <property type="evidence" value="ECO:0007669"/>
    <property type="project" value="UniProtKB-KW"/>
</dbReference>
<dbReference type="PANTHER" id="PTHR30408">
    <property type="entry name" value="TYPE-1 RESTRICTION ENZYME ECOKI SPECIFICITY PROTEIN"/>
    <property type="match status" value="1"/>
</dbReference>
<proteinExistence type="inferred from homology"/>
<reference evidence="5 6" key="1">
    <citation type="submission" date="2019-08" db="EMBL/GenBank/DDBJ databases">
        <title>In-depth cultivation of the pig gut microbiome towards novel bacterial diversity and tailored functional studies.</title>
        <authorList>
            <person name="Wylensek D."/>
            <person name="Hitch T.C.A."/>
            <person name="Clavel T."/>
        </authorList>
    </citation>
    <scope>NUCLEOTIDE SEQUENCE [LARGE SCALE GENOMIC DNA]</scope>
    <source>
        <strain evidence="5 6">WCA-383-APC-5B</strain>
    </source>
</reference>
<feature type="domain" description="Type I restriction modification DNA specificity" evidence="4">
    <location>
        <begin position="6"/>
        <end position="186"/>
    </location>
</feature>
<dbReference type="PANTHER" id="PTHR30408:SF12">
    <property type="entry name" value="TYPE I RESTRICTION ENZYME MJAVIII SPECIFICITY SUBUNIT"/>
    <property type="match status" value="1"/>
</dbReference>
<dbReference type="AlphaFoldDB" id="A0A7X2N0T5"/>
<protein>
    <submittedName>
        <fullName evidence="5">Restriction endonuclease subunit S</fullName>
    </submittedName>
</protein>
<dbReference type="RefSeq" id="WP_154532744.1">
    <property type="nucleotide sequence ID" value="NZ_VULX01000042.1"/>
</dbReference>
<keyword evidence="2" id="KW-0680">Restriction system</keyword>
<keyword evidence="5" id="KW-0540">Nuclease</keyword>
<dbReference type="Pfam" id="PF01420">
    <property type="entry name" value="Methylase_S"/>
    <property type="match status" value="2"/>
</dbReference>
<comment type="caution">
    <text evidence="5">The sequence shown here is derived from an EMBL/GenBank/DDBJ whole genome shotgun (WGS) entry which is preliminary data.</text>
</comment>
<dbReference type="EMBL" id="VULX01000042">
    <property type="protein sequence ID" value="MSR92651.1"/>
    <property type="molecule type" value="Genomic_DNA"/>
</dbReference>
<gene>
    <name evidence="5" type="ORF">FYJ33_15085</name>
</gene>
<keyword evidence="5" id="KW-0378">Hydrolase</keyword>
<comment type="similarity">
    <text evidence="1">Belongs to the type-I restriction system S methylase family.</text>
</comment>
<evidence type="ECO:0000256" key="2">
    <source>
        <dbReference type="ARBA" id="ARBA00022747"/>
    </source>
</evidence>